<keyword evidence="6" id="KW-0325">Glycoprotein</keyword>
<name>A0ABV0ZQY3_9TELE</name>
<accession>A0ABV0ZQY3</accession>
<keyword evidence="5" id="KW-0675">Receptor</keyword>
<protein>
    <recommendedName>
        <fullName evidence="7">Receptor ligand binding region domain-containing protein</fullName>
    </recommendedName>
</protein>
<evidence type="ECO:0000256" key="5">
    <source>
        <dbReference type="ARBA" id="ARBA00023170"/>
    </source>
</evidence>
<evidence type="ECO:0000256" key="3">
    <source>
        <dbReference type="ARBA" id="ARBA00022989"/>
    </source>
</evidence>
<feature type="domain" description="Receptor ligand binding region" evidence="7">
    <location>
        <begin position="55"/>
        <end position="182"/>
    </location>
</feature>
<sequence length="182" mass="19775">MEPTPQETVRNDDWEAVLSCKVVRVALEHGKKVAVEGGLISPRTVITCLSIQDALEVEEINNSTKLLPGIRLGYQIYDTCSAVPVAVHVAFQLSNGQDPMFYKGSNCSQTGVVIAVVGDSGSTLSISMARIIGSFNIPLVSHFATCACLSDKREYPTFFRTIPSDHYQAAALAKLVKHFGWT</sequence>
<organism evidence="8 9">
    <name type="scientific">Ameca splendens</name>
    <dbReference type="NCBI Taxonomy" id="208324"/>
    <lineage>
        <taxon>Eukaryota</taxon>
        <taxon>Metazoa</taxon>
        <taxon>Chordata</taxon>
        <taxon>Craniata</taxon>
        <taxon>Vertebrata</taxon>
        <taxon>Euteleostomi</taxon>
        <taxon>Actinopterygii</taxon>
        <taxon>Neopterygii</taxon>
        <taxon>Teleostei</taxon>
        <taxon>Neoteleostei</taxon>
        <taxon>Acanthomorphata</taxon>
        <taxon>Ovalentaria</taxon>
        <taxon>Atherinomorphae</taxon>
        <taxon>Cyprinodontiformes</taxon>
        <taxon>Goodeidae</taxon>
        <taxon>Ameca</taxon>
    </lineage>
</organism>
<dbReference type="PANTHER" id="PTHR24061">
    <property type="entry name" value="CALCIUM-SENSING RECEPTOR-RELATED"/>
    <property type="match status" value="1"/>
</dbReference>
<dbReference type="Pfam" id="PF01094">
    <property type="entry name" value="ANF_receptor"/>
    <property type="match status" value="1"/>
</dbReference>
<comment type="subcellular location">
    <subcellularLocation>
        <location evidence="1">Membrane</location>
        <topology evidence="1">Multi-pass membrane protein</topology>
    </subcellularLocation>
</comment>
<evidence type="ECO:0000313" key="9">
    <source>
        <dbReference type="Proteomes" id="UP001469553"/>
    </source>
</evidence>
<dbReference type="InterPro" id="IPR000337">
    <property type="entry name" value="GPCR_3"/>
</dbReference>
<evidence type="ECO:0000256" key="2">
    <source>
        <dbReference type="ARBA" id="ARBA00022692"/>
    </source>
</evidence>
<keyword evidence="4" id="KW-0472">Membrane</keyword>
<reference evidence="8 9" key="1">
    <citation type="submission" date="2021-06" db="EMBL/GenBank/DDBJ databases">
        <authorList>
            <person name="Palmer J.M."/>
        </authorList>
    </citation>
    <scope>NUCLEOTIDE SEQUENCE [LARGE SCALE GENOMIC DNA]</scope>
    <source>
        <strain evidence="8 9">AS_MEX2019</strain>
        <tissue evidence="8">Muscle</tissue>
    </source>
</reference>
<evidence type="ECO:0000256" key="1">
    <source>
        <dbReference type="ARBA" id="ARBA00004141"/>
    </source>
</evidence>
<dbReference type="Gene3D" id="3.40.50.2300">
    <property type="match status" value="2"/>
</dbReference>
<evidence type="ECO:0000256" key="6">
    <source>
        <dbReference type="ARBA" id="ARBA00023180"/>
    </source>
</evidence>
<dbReference type="SUPFAM" id="SSF53822">
    <property type="entry name" value="Periplasmic binding protein-like I"/>
    <property type="match status" value="1"/>
</dbReference>
<comment type="caution">
    <text evidence="8">The sequence shown here is derived from an EMBL/GenBank/DDBJ whole genome shotgun (WGS) entry which is preliminary data.</text>
</comment>
<dbReference type="InterPro" id="IPR001828">
    <property type="entry name" value="ANF_lig-bd_rcpt"/>
</dbReference>
<evidence type="ECO:0000256" key="4">
    <source>
        <dbReference type="ARBA" id="ARBA00023136"/>
    </source>
</evidence>
<keyword evidence="3" id="KW-1133">Transmembrane helix</keyword>
<evidence type="ECO:0000313" key="8">
    <source>
        <dbReference type="EMBL" id="MEQ2308182.1"/>
    </source>
</evidence>
<proteinExistence type="predicted"/>
<dbReference type="EMBL" id="JAHRIP010068372">
    <property type="protein sequence ID" value="MEQ2308182.1"/>
    <property type="molecule type" value="Genomic_DNA"/>
</dbReference>
<dbReference type="PANTHER" id="PTHR24061:SF528">
    <property type="entry name" value="C-FAMILY ODORANT RECEPTOR OLFCD2-RELATED"/>
    <property type="match status" value="1"/>
</dbReference>
<gene>
    <name evidence="8" type="ORF">AMECASPLE_025630</name>
</gene>
<keyword evidence="2" id="KW-0812">Transmembrane</keyword>
<evidence type="ECO:0000259" key="7">
    <source>
        <dbReference type="Pfam" id="PF01094"/>
    </source>
</evidence>
<dbReference type="Proteomes" id="UP001469553">
    <property type="component" value="Unassembled WGS sequence"/>
</dbReference>
<dbReference type="InterPro" id="IPR000068">
    <property type="entry name" value="GPCR_3_Ca_sens_rcpt-rel"/>
</dbReference>
<keyword evidence="9" id="KW-1185">Reference proteome</keyword>
<dbReference type="InterPro" id="IPR028082">
    <property type="entry name" value="Peripla_BP_I"/>
</dbReference>
<dbReference type="PRINTS" id="PR00248">
    <property type="entry name" value="GPCRMGR"/>
</dbReference>